<evidence type="ECO:0000256" key="1">
    <source>
        <dbReference type="SAM" id="MobiDB-lite"/>
    </source>
</evidence>
<dbReference type="Proteomes" id="UP000621856">
    <property type="component" value="Unassembled WGS sequence"/>
</dbReference>
<reference evidence="2" key="1">
    <citation type="journal article" date="2014" name="Int. J. Syst. Evol. Microbiol.">
        <title>Complete genome sequence of Corynebacterium casei LMG S-19264T (=DSM 44701T), isolated from a smear-ripened cheese.</title>
        <authorList>
            <consortium name="US DOE Joint Genome Institute (JGI-PGF)"/>
            <person name="Walter F."/>
            <person name="Albersmeier A."/>
            <person name="Kalinowski J."/>
            <person name="Ruckert C."/>
        </authorList>
    </citation>
    <scope>NUCLEOTIDE SEQUENCE</scope>
    <source>
        <strain evidence="2">CGMCC 1.14984</strain>
    </source>
</reference>
<evidence type="ECO:0000313" key="3">
    <source>
        <dbReference type="Proteomes" id="UP000621856"/>
    </source>
</evidence>
<feature type="region of interest" description="Disordered" evidence="1">
    <location>
        <begin position="30"/>
        <end position="58"/>
    </location>
</feature>
<dbReference type="AlphaFoldDB" id="A0A8J3A5K4"/>
<gene>
    <name evidence="2" type="ORF">GCM10011355_30720</name>
</gene>
<comment type="caution">
    <text evidence="2">The sequence shown here is derived from an EMBL/GenBank/DDBJ whole genome shotgun (WGS) entry which is preliminary data.</text>
</comment>
<evidence type="ECO:0000313" key="2">
    <source>
        <dbReference type="EMBL" id="GGI01034.1"/>
    </source>
</evidence>
<proteinExistence type="predicted"/>
<sequence length="58" mass="6349">MAKIAGLTIRTRQACSGWRQSVTQYREGRVPDMKSGGFREGQVPGLSGVKGESTHRKT</sequence>
<organism evidence="2 3">
    <name type="scientific">Aquisalinus luteolus</name>
    <dbReference type="NCBI Taxonomy" id="1566827"/>
    <lineage>
        <taxon>Bacteria</taxon>
        <taxon>Pseudomonadati</taxon>
        <taxon>Pseudomonadota</taxon>
        <taxon>Alphaproteobacteria</taxon>
        <taxon>Parvularculales</taxon>
        <taxon>Parvularculaceae</taxon>
        <taxon>Aquisalinus</taxon>
    </lineage>
</organism>
<protein>
    <submittedName>
        <fullName evidence="2">Uncharacterized protein</fullName>
    </submittedName>
</protein>
<accession>A0A8J3A5K4</accession>
<dbReference type="EMBL" id="BMGZ01000004">
    <property type="protein sequence ID" value="GGI01034.1"/>
    <property type="molecule type" value="Genomic_DNA"/>
</dbReference>
<reference evidence="2" key="2">
    <citation type="submission" date="2020-09" db="EMBL/GenBank/DDBJ databases">
        <authorList>
            <person name="Sun Q."/>
            <person name="Zhou Y."/>
        </authorList>
    </citation>
    <scope>NUCLEOTIDE SEQUENCE</scope>
    <source>
        <strain evidence="2">CGMCC 1.14984</strain>
    </source>
</reference>
<name>A0A8J3A5K4_9PROT</name>